<dbReference type="InterPro" id="IPR037027">
    <property type="entry name" value="YqgF/RNaseH-like_dom_sf"/>
</dbReference>
<dbReference type="PANTHER" id="PTHR33317:SF4">
    <property type="entry name" value="POLYNUCLEOTIDYL TRANSFERASE, RIBONUCLEASE H-LIKE SUPERFAMILY PROTEIN"/>
    <property type="match status" value="1"/>
</dbReference>
<dbReference type="InterPro" id="IPR006641">
    <property type="entry name" value="YqgF/RNaseH-like_dom"/>
</dbReference>
<comment type="caution">
    <text evidence="7">The sequence shown here is derived from an EMBL/GenBank/DDBJ whole genome shotgun (WGS) entry which is preliminary data.</text>
</comment>
<organism evidence="7 8">
    <name type="scientific">Hohaiivirga grylli</name>
    <dbReference type="NCBI Taxonomy" id="3133970"/>
    <lineage>
        <taxon>Bacteria</taxon>
        <taxon>Pseudomonadati</taxon>
        <taxon>Pseudomonadota</taxon>
        <taxon>Alphaproteobacteria</taxon>
        <taxon>Hyphomicrobiales</taxon>
        <taxon>Methylobacteriaceae</taxon>
        <taxon>Hohaiivirga</taxon>
    </lineage>
</organism>
<evidence type="ECO:0000313" key="7">
    <source>
        <dbReference type="EMBL" id="MEN3930942.1"/>
    </source>
</evidence>
<comment type="function">
    <text evidence="5">Could be a nuclease involved in processing of the 5'-end of pre-16S rRNA.</text>
</comment>
<evidence type="ECO:0000259" key="6">
    <source>
        <dbReference type="SMART" id="SM00732"/>
    </source>
</evidence>
<dbReference type="HAMAP" id="MF_00651">
    <property type="entry name" value="Nuclease_YqgF"/>
    <property type="match status" value="1"/>
</dbReference>
<dbReference type="EC" id="3.1.-.-" evidence="5"/>
<proteinExistence type="inferred from homology"/>
<dbReference type="SUPFAM" id="SSF53098">
    <property type="entry name" value="Ribonuclease H-like"/>
    <property type="match status" value="1"/>
</dbReference>
<evidence type="ECO:0000256" key="1">
    <source>
        <dbReference type="ARBA" id="ARBA00022490"/>
    </source>
</evidence>
<evidence type="ECO:0000256" key="2">
    <source>
        <dbReference type="ARBA" id="ARBA00022517"/>
    </source>
</evidence>
<evidence type="ECO:0000256" key="4">
    <source>
        <dbReference type="ARBA" id="ARBA00022801"/>
    </source>
</evidence>
<keyword evidence="8" id="KW-1185">Reference proteome</keyword>
<dbReference type="SMART" id="SM00732">
    <property type="entry name" value="YqgFc"/>
    <property type="match status" value="1"/>
</dbReference>
<dbReference type="NCBIfam" id="TIGR00250">
    <property type="entry name" value="RNAse_H_YqgF"/>
    <property type="match status" value="1"/>
</dbReference>
<feature type="domain" description="YqgF/RNase H-like" evidence="6">
    <location>
        <begin position="20"/>
        <end position="120"/>
    </location>
</feature>
<keyword evidence="4 5" id="KW-0378">Hydrolase</keyword>
<protein>
    <recommendedName>
        <fullName evidence="5">Putative pre-16S rRNA nuclease</fullName>
        <ecNumber evidence="5">3.1.-.-</ecNumber>
    </recommendedName>
</protein>
<comment type="similarity">
    <text evidence="5">Belongs to the YqgF HJR family.</text>
</comment>
<sequence length="166" mass="18495">MLNAQDQALLELFGKLTKGNRLIGIDLGTKTIGLALSDIEYRIASPLETIKRVKFTPDAIKLKSLIEQFNVGGLVFGLPLNMDGSEGPRVQATRAFARQFKTILDIPVLFWDERMSTLAVTRTLLEADASRARRAELVDKMAASYILQGVLDRYQALQRKTAENDL</sequence>
<accession>A0ABV0BIX1</accession>
<dbReference type="InterPro" id="IPR012337">
    <property type="entry name" value="RNaseH-like_sf"/>
</dbReference>
<dbReference type="Pfam" id="PF03652">
    <property type="entry name" value="RuvX"/>
    <property type="match status" value="1"/>
</dbReference>
<dbReference type="Proteomes" id="UP001418637">
    <property type="component" value="Unassembled WGS sequence"/>
</dbReference>
<gene>
    <name evidence="7" type="primary">ruvX</name>
    <name evidence="7" type="ORF">WJT86_07705</name>
</gene>
<keyword evidence="2 5" id="KW-0690">Ribosome biogenesis</keyword>
<evidence type="ECO:0000256" key="3">
    <source>
        <dbReference type="ARBA" id="ARBA00022722"/>
    </source>
</evidence>
<reference evidence="7 8" key="1">
    <citation type="submission" date="2024-04" db="EMBL/GenBank/DDBJ databases">
        <title>A novel species isolated from cricket.</title>
        <authorList>
            <person name="Wang H.-C."/>
        </authorList>
    </citation>
    <scope>NUCLEOTIDE SEQUENCE [LARGE SCALE GENOMIC DNA]</scope>
    <source>
        <strain evidence="7 8">WL0021</strain>
    </source>
</reference>
<comment type="subcellular location">
    <subcellularLocation>
        <location evidence="5">Cytoplasm</location>
    </subcellularLocation>
</comment>
<keyword evidence="1 5" id="KW-0963">Cytoplasm</keyword>
<dbReference type="InterPro" id="IPR005227">
    <property type="entry name" value="YqgF"/>
</dbReference>
<evidence type="ECO:0000256" key="5">
    <source>
        <dbReference type="HAMAP-Rule" id="MF_00651"/>
    </source>
</evidence>
<dbReference type="EMBL" id="JBBYXI010000002">
    <property type="protein sequence ID" value="MEN3930942.1"/>
    <property type="molecule type" value="Genomic_DNA"/>
</dbReference>
<evidence type="ECO:0000313" key="8">
    <source>
        <dbReference type="Proteomes" id="UP001418637"/>
    </source>
</evidence>
<dbReference type="PANTHER" id="PTHR33317">
    <property type="entry name" value="POLYNUCLEOTIDYL TRANSFERASE, RIBONUCLEASE H-LIKE SUPERFAMILY PROTEIN"/>
    <property type="match status" value="1"/>
</dbReference>
<dbReference type="CDD" id="cd16964">
    <property type="entry name" value="YqgF"/>
    <property type="match status" value="1"/>
</dbReference>
<keyword evidence="3 5" id="KW-0540">Nuclease</keyword>
<name>A0ABV0BIX1_9HYPH</name>
<dbReference type="Gene3D" id="3.30.420.140">
    <property type="entry name" value="YqgF/RNase H-like domain"/>
    <property type="match status" value="1"/>
</dbReference>
<dbReference type="RefSeq" id="WP_346336963.1">
    <property type="nucleotide sequence ID" value="NZ_JBBYXI010000002.1"/>
</dbReference>